<dbReference type="Pfam" id="PF13443">
    <property type="entry name" value="HTH_26"/>
    <property type="match status" value="1"/>
</dbReference>
<keyword evidence="3" id="KW-1185">Reference proteome</keyword>
<organism evidence="2 3">
    <name type="scientific">Lentibacillus salinarum</name>
    <dbReference type="NCBI Taxonomy" id="446820"/>
    <lineage>
        <taxon>Bacteria</taxon>
        <taxon>Bacillati</taxon>
        <taxon>Bacillota</taxon>
        <taxon>Bacilli</taxon>
        <taxon>Bacillales</taxon>
        <taxon>Bacillaceae</taxon>
        <taxon>Lentibacillus</taxon>
    </lineage>
</organism>
<dbReference type="Gene3D" id="1.10.260.40">
    <property type="entry name" value="lambda repressor-like DNA-binding domains"/>
    <property type="match status" value="1"/>
</dbReference>
<dbReference type="RefSeq" id="WP_382400887.1">
    <property type="nucleotide sequence ID" value="NZ_JBHTNH010000025.1"/>
</dbReference>
<protein>
    <submittedName>
        <fullName evidence="2">Helix-turn-helix domain-containing protein</fullName>
    </submittedName>
</protein>
<accession>A0ABW3ZVY1</accession>
<name>A0ABW3ZVY1_9BACI</name>
<dbReference type="InterPro" id="IPR001387">
    <property type="entry name" value="Cro/C1-type_HTH"/>
</dbReference>
<dbReference type="PROSITE" id="PS50943">
    <property type="entry name" value="HTH_CROC1"/>
    <property type="match status" value="1"/>
</dbReference>
<dbReference type="EMBL" id="JBHTNH010000025">
    <property type="protein sequence ID" value="MFD1362318.1"/>
    <property type="molecule type" value="Genomic_DNA"/>
</dbReference>
<evidence type="ECO:0000259" key="1">
    <source>
        <dbReference type="PROSITE" id="PS50943"/>
    </source>
</evidence>
<evidence type="ECO:0000313" key="2">
    <source>
        <dbReference type="EMBL" id="MFD1362318.1"/>
    </source>
</evidence>
<comment type="caution">
    <text evidence="2">The sequence shown here is derived from an EMBL/GenBank/DDBJ whole genome shotgun (WGS) entry which is preliminary data.</text>
</comment>
<feature type="domain" description="HTH cro/C1-type" evidence="1">
    <location>
        <begin position="1"/>
        <end position="48"/>
    </location>
</feature>
<dbReference type="SUPFAM" id="SSF47413">
    <property type="entry name" value="lambda repressor-like DNA-binding domains"/>
    <property type="match status" value="1"/>
</dbReference>
<reference evidence="3" key="1">
    <citation type="journal article" date="2019" name="Int. J. Syst. Evol. Microbiol.">
        <title>The Global Catalogue of Microorganisms (GCM) 10K type strain sequencing project: providing services to taxonomists for standard genome sequencing and annotation.</title>
        <authorList>
            <consortium name="The Broad Institute Genomics Platform"/>
            <consortium name="The Broad Institute Genome Sequencing Center for Infectious Disease"/>
            <person name="Wu L."/>
            <person name="Ma J."/>
        </authorList>
    </citation>
    <scope>NUCLEOTIDE SEQUENCE [LARGE SCALE GENOMIC DNA]</scope>
    <source>
        <strain evidence="3">CCUG 54822</strain>
    </source>
</reference>
<sequence>MSLRELSRLSDIRHAALSELSNQKRESINFRHVEKIAEALEIEDIREIIDLEDKPD</sequence>
<dbReference type="Proteomes" id="UP001597178">
    <property type="component" value="Unassembled WGS sequence"/>
</dbReference>
<dbReference type="InterPro" id="IPR010982">
    <property type="entry name" value="Lambda_DNA-bd_dom_sf"/>
</dbReference>
<proteinExistence type="predicted"/>
<gene>
    <name evidence="2" type="ORF">ACFQ4A_11695</name>
</gene>
<evidence type="ECO:0000313" key="3">
    <source>
        <dbReference type="Proteomes" id="UP001597178"/>
    </source>
</evidence>